<organism evidence="1 2">
    <name type="scientific">Stieleria magnilauensis</name>
    <dbReference type="NCBI Taxonomy" id="2527963"/>
    <lineage>
        <taxon>Bacteria</taxon>
        <taxon>Pseudomonadati</taxon>
        <taxon>Planctomycetota</taxon>
        <taxon>Planctomycetia</taxon>
        <taxon>Pirellulales</taxon>
        <taxon>Pirellulaceae</taxon>
        <taxon>Stieleria</taxon>
    </lineage>
</organism>
<accession>A0ABX5XTA1</accession>
<protein>
    <submittedName>
        <fullName evidence="1">Uncharacterized protein</fullName>
    </submittedName>
</protein>
<keyword evidence="2" id="KW-1185">Reference proteome</keyword>
<dbReference type="EMBL" id="CP036432">
    <property type="protein sequence ID" value="QDV85245.1"/>
    <property type="molecule type" value="Genomic_DNA"/>
</dbReference>
<dbReference type="Proteomes" id="UP000318081">
    <property type="component" value="Chromosome"/>
</dbReference>
<reference evidence="1 2" key="1">
    <citation type="submission" date="2019-02" db="EMBL/GenBank/DDBJ databases">
        <title>Deep-cultivation of Planctomycetes and their phenomic and genomic characterization uncovers novel biology.</title>
        <authorList>
            <person name="Wiegand S."/>
            <person name="Jogler M."/>
            <person name="Boedeker C."/>
            <person name="Pinto D."/>
            <person name="Vollmers J."/>
            <person name="Rivas-Marin E."/>
            <person name="Kohn T."/>
            <person name="Peeters S.H."/>
            <person name="Heuer A."/>
            <person name="Rast P."/>
            <person name="Oberbeckmann S."/>
            <person name="Bunk B."/>
            <person name="Jeske O."/>
            <person name="Meyerdierks A."/>
            <person name="Storesund J.E."/>
            <person name="Kallscheuer N."/>
            <person name="Luecker S."/>
            <person name="Lage O.M."/>
            <person name="Pohl T."/>
            <person name="Merkel B.J."/>
            <person name="Hornburger P."/>
            <person name="Mueller R.-W."/>
            <person name="Bruemmer F."/>
            <person name="Labrenz M."/>
            <person name="Spormann A.M."/>
            <person name="Op den Camp H."/>
            <person name="Overmann J."/>
            <person name="Amann R."/>
            <person name="Jetten M.S.M."/>
            <person name="Mascher T."/>
            <person name="Medema M.H."/>
            <person name="Devos D.P."/>
            <person name="Kaster A.-K."/>
            <person name="Ovreas L."/>
            <person name="Rohde M."/>
            <person name="Galperin M.Y."/>
            <person name="Jogler C."/>
        </authorList>
    </citation>
    <scope>NUCLEOTIDE SEQUENCE [LARGE SCALE GENOMIC DNA]</scope>
    <source>
        <strain evidence="1 2">TBK1r</strain>
    </source>
</reference>
<name>A0ABX5XTA1_9BACT</name>
<dbReference type="RefSeq" id="WP_145214628.1">
    <property type="nucleotide sequence ID" value="NZ_CP036432.1"/>
</dbReference>
<evidence type="ECO:0000313" key="2">
    <source>
        <dbReference type="Proteomes" id="UP000318081"/>
    </source>
</evidence>
<gene>
    <name evidence="1" type="ORF">TBK1r_42240</name>
</gene>
<sequence>MKKFLNVDLRQAIDSSQAILEIRATLFALSLDDDDASDCVASMIERASKTITKAADPRIPNGWKAFIAGLRLLENSIRCQAMARSGVGDLIAETARTKFLVDEFSSKLSELDPGPVAKSDHSGASRLEDPSFLRELLLGISLPSLYLADEKDRERRDQSHEIGPEPKRPLVRVIAFLDDIPIATPQLLRSDLLYSIRFKIKGLEWPVDSKRVRLDLLTTCPQGEYSISEFISDQPPVDKNGGFEVELSGQIKFQSGQSSLLDDLVFAVQVAFESDDNHWTEVPAIGHTELRLKVTDESRQPLLVGNRSLDRHVNDLATSLISQCPAAKDELPELLPMLGALTRLLATYAQDAVFKGKASVLEADFQRLVKRDLTNILGQDVQQHVGQAGGFTDIRYRGVIVELKVESSNGDRDHLVDTYASQATQYTGAEARQVSILLVLDLTEKVQPPGDIRNDIRLFDVKTHGQNQGGFPAKAFLFVVNGNTRSPSSYSK</sequence>
<proteinExistence type="predicted"/>
<evidence type="ECO:0000313" key="1">
    <source>
        <dbReference type="EMBL" id="QDV85245.1"/>
    </source>
</evidence>